<evidence type="ECO:0000256" key="1">
    <source>
        <dbReference type="SAM" id="SignalP"/>
    </source>
</evidence>
<sequence length="455" mass="48415">MRYWIALVGAMMVAAGANAAAPRLSVGTFKVDVTPPIGTPLCDALCDPAVAIDGPLTARGVVLVPKDEQPVVLVALDWVGVGNDGQDAFKEAIAAAAGTTPERVAIHALHQHDAPGCDFGADRLASEYGLGGKLFNVDFAREAIARTAAAVKEATGKVVPVTHVSHGSGKVERVGSNRRCLGPDGKVKWVRYTACTDPEAVAQPEGIIDPQARAIGFWNGDEPIAILTYYATHPQSYYGKGRVNADFPGMARALREEAVPGPLHVHFNGAGGNIGAGKYNNGTPEMRPELAKRLAAGMAAAWESSEKQPIDDATVIDWSTEQIALPPGKHLNAEELTATIADKKLPEFDRLQAVRHLQFLRECEAGRQVTLGRLRIGEVDLLHLPGELFVEYQLAAQGLRPDAEVCVAAYGDYGSGYIGLHDSYAQGGYETSDRASRVAPSVEGVLMKGIQQLMK</sequence>
<evidence type="ECO:0000313" key="2">
    <source>
        <dbReference type="EMBL" id="BBO35765.1"/>
    </source>
</evidence>
<dbReference type="Proteomes" id="UP000326837">
    <property type="component" value="Chromosome"/>
</dbReference>
<evidence type="ECO:0008006" key="4">
    <source>
        <dbReference type="Google" id="ProtNLM"/>
    </source>
</evidence>
<gene>
    <name evidence="2" type="ORF">PLANPX_5377</name>
</gene>
<dbReference type="KEGG" id="lpav:PLANPX_5377"/>
<protein>
    <recommendedName>
        <fullName evidence="4">Neutral/alkaline non-lysosomal ceramidase N-terminal domain-containing protein</fullName>
    </recommendedName>
</protein>
<evidence type="ECO:0000313" key="3">
    <source>
        <dbReference type="Proteomes" id="UP000326837"/>
    </source>
</evidence>
<organism evidence="2 3">
    <name type="scientific">Lacipirellula parvula</name>
    <dbReference type="NCBI Taxonomy" id="2650471"/>
    <lineage>
        <taxon>Bacteria</taxon>
        <taxon>Pseudomonadati</taxon>
        <taxon>Planctomycetota</taxon>
        <taxon>Planctomycetia</taxon>
        <taxon>Pirellulales</taxon>
        <taxon>Lacipirellulaceae</taxon>
        <taxon>Lacipirellula</taxon>
    </lineage>
</organism>
<dbReference type="EMBL" id="AP021861">
    <property type="protein sequence ID" value="BBO35765.1"/>
    <property type="molecule type" value="Genomic_DNA"/>
</dbReference>
<dbReference type="AlphaFoldDB" id="A0A5K7XHA6"/>
<dbReference type="RefSeq" id="WP_152101070.1">
    <property type="nucleotide sequence ID" value="NZ_AP021861.1"/>
</dbReference>
<proteinExistence type="predicted"/>
<accession>A0A5K7XHA6</accession>
<keyword evidence="3" id="KW-1185">Reference proteome</keyword>
<reference evidence="3" key="1">
    <citation type="submission" date="2019-10" db="EMBL/GenBank/DDBJ databases">
        <title>Lacipirellula parvula gen. nov., sp. nov., representing a lineage of planctomycetes widespread in freshwater anoxic habitats, and description of the family Lacipirellulaceae.</title>
        <authorList>
            <person name="Dedysh S.N."/>
            <person name="Kulichevskaya I.S."/>
            <person name="Beletsky A.V."/>
            <person name="Rakitin A.L."/>
            <person name="Mardanov A.V."/>
            <person name="Ivanova A.A."/>
            <person name="Saltykova V.X."/>
            <person name="Rijpstra W.I.C."/>
            <person name="Sinninghe Damste J.S."/>
            <person name="Ravin N.V."/>
        </authorList>
    </citation>
    <scope>NUCLEOTIDE SEQUENCE [LARGE SCALE GENOMIC DNA]</scope>
    <source>
        <strain evidence="3">PX69</strain>
    </source>
</reference>
<name>A0A5K7XHA6_9BACT</name>
<keyword evidence="1" id="KW-0732">Signal</keyword>
<feature type="signal peptide" evidence="1">
    <location>
        <begin position="1"/>
        <end position="19"/>
    </location>
</feature>
<feature type="chain" id="PRO_5025039390" description="Neutral/alkaline non-lysosomal ceramidase N-terminal domain-containing protein" evidence="1">
    <location>
        <begin position="20"/>
        <end position="455"/>
    </location>
</feature>